<dbReference type="GO" id="GO:0006783">
    <property type="term" value="P:heme biosynthetic process"/>
    <property type="evidence" value="ECO:0007669"/>
    <property type="project" value="TreeGrafter"/>
</dbReference>
<evidence type="ECO:0000313" key="2">
    <source>
        <dbReference type="EMBL" id="GFN81368.1"/>
    </source>
</evidence>
<dbReference type="Gene3D" id="3.20.20.210">
    <property type="match status" value="1"/>
</dbReference>
<dbReference type="AlphaFoldDB" id="A0AAV3YH72"/>
<keyword evidence="3" id="KW-1185">Reference proteome</keyword>
<dbReference type="Pfam" id="PF01208">
    <property type="entry name" value="URO-D"/>
    <property type="match status" value="1"/>
</dbReference>
<organism evidence="2 3">
    <name type="scientific">Plakobranchus ocellatus</name>
    <dbReference type="NCBI Taxonomy" id="259542"/>
    <lineage>
        <taxon>Eukaryota</taxon>
        <taxon>Metazoa</taxon>
        <taxon>Spiralia</taxon>
        <taxon>Lophotrochozoa</taxon>
        <taxon>Mollusca</taxon>
        <taxon>Gastropoda</taxon>
        <taxon>Heterobranchia</taxon>
        <taxon>Euthyneura</taxon>
        <taxon>Panpulmonata</taxon>
        <taxon>Sacoglossa</taxon>
        <taxon>Placobranchoidea</taxon>
        <taxon>Plakobranchidae</taxon>
        <taxon>Plakobranchus</taxon>
    </lineage>
</organism>
<evidence type="ECO:0000313" key="3">
    <source>
        <dbReference type="Proteomes" id="UP000735302"/>
    </source>
</evidence>
<name>A0AAV3YH72_9GAST</name>
<feature type="domain" description="Uroporphyrinogen decarboxylase (URO-D)" evidence="1">
    <location>
        <begin position="1"/>
        <end position="65"/>
    </location>
</feature>
<evidence type="ECO:0000259" key="1">
    <source>
        <dbReference type="Pfam" id="PF01208"/>
    </source>
</evidence>
<dbReference type="EMBL" id="BLXT01000924">
    <property type="protein sequence ID" value="GFN81368.1"/>
    <property type="molecule type" value="Genomic_DNA"/>
</dbReference>
<dbReference type="Proteomes" id="UP000735302">
    <property type="component" value="Unassembled WGS sequence"/>
</dbReference>
<gene>
    <name evidence="2" type="ORF">PoB_000787400</name>
</gene>
<dbReference type="InterPro" id="IPR038071">
    <property type="entry name" value="UROD/MetE-like_sf"/>
</dbReference>
<comment type="caution">
    <text evidence="2">The sequence shown here is derived from an EMBL/GenBank/DDBJ whole genome shotgun (WGS) entry which is preliminary data.</text>
</comment>
<reference evidence="2 3" key="1">
    <citation type="journal article" date="2021" name="Elife">
        <title>Chloroplast acquisition without the gene transfer in kleptoplastic sea slugs, Plakobranchus ocellatus.</title>
        <authorList>
            <person name="Maeda T."/>
            <person name="Takahashi S."/>
            <person name="Yoshida T."/>
            <person name="Shimamura S."/>
            <person name="Takaki Y."/>
            <person name="Nagai Y."/>
            <person name="Toyoda A."/>
            <person name="Suzuki Y."/>
            <person name="Arimoto A."/>
            <person name="Ishii H."/>
            <person name="Satoh N."/>
            <person name="Nishiyama T."/>
            <person name="Hasebe M."/>
            <person name="Maruyama T."/>
            <person name="Minagawa J."/>
            <person name="Obokata J."/>
            <person name="Shigenobu S."/>
        </authorList>
    </citation>
    <scope>NUCLEOTIDE SEQUENCE [LARGE SCALE GENOMIC DNA]</scope>
</reference>
<dbReference type="PANTHER" id="PTHR21091:SF169">
    <property type="entry name" value="UROPORPHYRINOGEN DECARBOXYLASE"/>
    <property type="match status" value="1"/>
</dbReference>
<dbReference type="GO" id="GO:0005829">
    <property type="term" value="C:cytosol"/>
    <property type="evidence" value="ECO:0007669"/>
    <property type="project" value="TreeGrafter"/>
</dbReference>
<proteinExistence type="predicted"/>
<dbReference type="GO" id="GO:0004853">
    <property type="term" value="F:uroporphyrinogen decarboxylase activity"/>
    <property type="evidence" value="ECO:0007669"/>
    <property type="project" value="InterPro"/>
</dbReference>
<accession>A0AAV3YH72</accession>
<dbReference type="SUPFAM" id="SSF51726">
    <property type="entry name" value="UROD/MetE-like"/>
    <property type="match status" value="1"/>
</dbReference>
<dbReference type="InterPro" id="IPR000257">
    <property type="entry name" value="Uroporphyrinogen_deCOase"/>
</dbReference>
<dbReference type="PANTHER" id="PTHR21091">
    <property type="entry name" value="METHYLTETRAHYDROFOLATE:HOMOCYSTEINE METHYLTRANSFERASE RELATED"/>
    <property type="match status" value="1"/>
</dbReference>
<sequence length="133" mass="14291">MGLKVANQPGQGPVFADPITCPEDLKRISADFDIVSQLGWVYEAITLARRKLEGEVPLIGFTGSSRLLHSSSGELPLAVGSQLSCPHGVLSPSHKVISQGTSSPSCWTPSGQFTANEKHLRVTVFLPHTDDRQ</sequence>
<protein>
    <submittedName>
        <fullName evidence="2">Uroporphyrinogen decarboxylase</fullName>
    </submittedName>
</protein>